<protein>
    <recommendedName>
        <fullName evidence="3">PIN domain-containing protein</fullName>
    </recommendedName>
</protein>
<accession>A0A369TB47</accession>
<dbReference type="EMBL" id="QPMH01000007">
    <property type="protein sequence ID" value="RDD62082.1"/>
    <property type="molecule type" value="Genomic_DNA"/>
</dbReference>
<sequence>MNSPAKGAPAPAVYIDAGVFLGMNSSDEQVRIASKNLFIRRWSDGLHMTLDQVGICDAIVWLRTREVQDDYYPFMDQLHTLMRIDRVPFSAADIAAAAGDRTLDGLSPHARLMLAKVRGDDATLLSWDPALQQRFDLEVAGPDDGDPEQQFPGELEALYQRSLVLRLSLDEVYEYGTET</sequence>
<keyword evidence="2" id="KW-1185">Reference proteome</keyword>
<proteinExistence type="predicted"/>
<comment type="caution">
    <text evidence="1">The sequence shown here is derived from an EMBL/GenBank/DDBJ whole genome shotgun (WGS) entry which is preliminary data.</text>
</comment>
<dbReference type="Proteomes" id="UP000253941">
    <property type="component" value="Unassembled WGS sequence"/>
</dbReference>
<dbReference type="InterPro" id="IPR045685">
    <property type="entry name" value="DUF6190"/>
</dbReference>
<organism evidence="1 2">
    <name type="scientific">Ferruginivarius sediminum</name>
    <dbReference type="NCBI Taxonomy" id="2661937"/>
    <lineage>
        <taxon>Bacteria</taxon>
        <taxon>Pseudomonadati</taxon>
        <taxon>Pseudomonadota</taxon>
        <taxon>Alphaproteobacteria</taxon>
        <taxon>Rhodospirillales</taxon>
        <taxon>Rhodospirillaceae</taxon>
        <taxon>Ferruginivarius</taxon>
    </lineage>
</organism>
<gene>
    <name evidence="1" type="ORF">DRB17_09595</name>
</gene>
<dbReference type="AlphaFoldDB" id="A0A369TB47"/>
<dbReference type="RefSeq" id="WP_114581980.1">
    <property type="nucleotide sequence ID" value="NZ_QPMH01000007.1"/>
</dbReference>
<reference evidence="1 2" key="1">
    <citation type="submission" date="2018-07" db="EMBL/GenBank/DDBJ databases">
        <title>Venubactetium sediminum gen. nov., sp. nov., isolated from a marine solar saltern.</title>
        <authorList>
            <person name="Wang S."/>
        </authorList>
    </citation>
    <scope>NUCLEOTIDE SEQUENCE [LARGE SCALE GENOMIC DNA]</scope>
    <source>
        <strain evidence="1 2">WD2A32</strain>
    </source>
</reference>
<evidence type="ECO:0000313" key="2">
    <source>
        <dbReference type="Proteomes" id="UP000253941"/>
    </source>
</evidence>
<dbReference type="Pfam" id="PF19689">
    <property type="entry name" value="DUF6190"/>
    <property type="match status" value="1"/>
</dbReference>
<evidence type="ECO:0000313" key="1">
    <source>
        <dbReference type="EMBL" id="RDD62082.1"/>
    </source>
</evidence>
<name>A0A369TB47_9PROT</name>
<evidence type="ECO:0008006" key="3">
    <source>
        <dbReference type="Google" id="ProtNLM"/>
    </source>
</evidence>